<feature type="region of interest" description="Disordered" evidence="1">
    <location>
        <begin position="336"/>
        <end position="356"/>
    </location>
</feature>
<sequence length="356" mass="37608">MVESSVVAGQVIARDLDSSLASRVGVAGEFDLSQFPSLEESLKIGKDEIGGGAVMSSSSKSIDWNLFDQSLKFFPHVEKDGQLLVQPPRSVLDDGAKQWSNALIGTFLGKSLILSVFQRTANRLWGREGSVEIRFLAPSVYMQGLDYLASALDEKCSRRIVVGSVLASDESTQVLVQDKLSDVVAPSAGFVLGEVVVNDVAVSKQQSVDSALDNGVLCEDVNLVLQQPVNGTIMCDDVAIGGDIAPISVKGGGFLEGTEVISVDSAEGVVVNSDSSGVVLSPNRFEALCNATVEHEPIASPRKDQVAAVGVEYEPIASPRKDRVAAAGVVELLNQLKPKGRGGGQKQNKKQGKGKK</sequence>
<accession>A0ABR2PL44</accession>
<evidence type="ECO:0000313" key="2">
    <source>
        <dbReference type="EMBL" id="KAK8989157.1"/>
    </source>
</evidence>
<keyword evidence="3" id="KW-1185">Reference proteome</keyword>
<evidence type="ECO:0000313" key="3">
    <source>
        <dbReference type="Proteomes" id="UP001396334"/>
    </source>
</evidence>
<feature type="compositionally biased region" description="Basic residues" evidence="1">
    <location>
        <begin position="347"/>
        <end position="356"/>
    </location>
</feature>
<reference evidence="2 3" key="1">
    <citation type="journal article" date="2024" name="G3 (Bethesda)">
        <title>Genome assembly of Hibiscus sabdariffa L. provides insights into metabolisms of medicinal natural products.</title>
        <authorList>
            <person name="Kim T."/>
        </authorList>
    </citation>
    <scope>NUCLEOTIDE SEQUENCE [LARGE SCALE GENOMIC DNA]</scope>
    <source>
        <strain evidence="2">TK-2024</strain>
        <tissue evidence="2">Old leaves</tissue>
    </source>
</reference>
<organism evidence="2 3">
    <name type="scientific">Hibiscus sabdariffa</name>
    <name type="common">roselle</name>
    <dbReference type="NCBI Taxonomy" id="183260"/>
    <lineage>
        <taxon>Eukaryota</taxon>
        <taxon>Viridiplantae</taxon>
        <taxon>Streptophyta</taxon>
        <taxon>Embryophyta</taxon>
        <taxon>Tracheophyta</taxon>
        <taxon>Spermatophyta</taxon>
        <taxon>Magnoliopsida</taxon>
        <taxon>eudicotyledons</taxon>
        <taxon>Gunneridae</taxon>
        <taxon>Pentapetalae</taxon>
        <taxon>rosids</taxon>
        <taxon>malvids</taxon>
        <taxon>Malvales</taxon>
        <taxon>Malvaceae</taxon>
        <taxon>Malvoideae</taxon>
        <taxon>Hibiscus</taxon>
    </lineage>
</organism>
<protein>
    <submittedName>
        <fullName evidence="2">Uncharacterized protein</fullName>
    </submittedName>
</protein>
<evidence type="ECO:0000256" key="1">
    <source>
        <dbReference type="SAM" id="MobiDB-lite"/>
    </source>
</evidence>
<gene>
    <name evidence="2" type="ORF">V6N11_030523</name>
</gene>
<name>A0ABR2PL44_9ROSI</name>
<dbReference type="EMBL" id="JBBPBN010000057">
    <property type="protein sequence ID" value="KAK8989157.1"/>
    <property type="molecule type" value="Genomic_DNA"/>
</dbReference>
<comment type="caution">
    <text evidence="2">The sequence shown here is derived from an EMBL/GenBank/DDBJ whole genome shotgun (WGS) entry which is preliminary data.</text>
</comment>
<dbReference type="Proteomes" id="UP001396334">
    <property type="component" value="Unassembled WGS sequence"/>
</dbReference>
<proteinExistence type="predicted"/>